<reference evidence="1 2" key="1">
    <citation type="journal article" date="2024" name="Ann. Entomol. Soc. Am.">
        <title>Genomic analyses of the southern and eastern yellowjacket wasps (Hymenoptera: Vespidae) reveal evolutionary signatures of social life.</title>
        <authorList>
            <person name="Catto M.A."/>
            <person name="Caine P.B."/>
            <person name="Orr S.E."/>
            <person name="Hunt B.G."/>
            <person name="Goodisman M.A.D."/>
        </authorList>
    </citation>
    <scope>NUCLEOTIDE SEQUENCE [LARGE SCALE GENOMIC DNA]</scope>
    <source>
        <strain evidence="1">232</strain>
        <tissue evidence="1">Head and thorax</tissue>
    </source>
</reference>
<sequence>MLELFHNAFLLINNINKTDESTNNQRVLVTQYRRSQTMTSHPSQISKPFRNKLHYSKRVTKENLWCNISQSSSFNITRNL</sequence>
<dbReference type="EMBL" id="JAYRBN010000056">
    <property type="protein sequence ID" value="KAL2742796.1"/>
    <property type="molecule type" value="Genomic_DNA"/>
</dbReference>
<evidence type="ECO:0000313" key="2">
    <source>
        <dbReference type="Proteomes" id="UP001607303"/>
    </source>
</evidence>
<dbReference type="Proteomes" id="UP001607303">
    <property type="component" value="Unassembled WGS sequence"/>
</dbReference>
<accession>A0ABD2CCK3</accession>
<proteinExistence type="predicted"/>
<dbReference type="AlphaFoldDB" id="A0ABD2CCK3"/>
<keyword evidence="2" id="KW-1185">Reference proteome</keyword>
<name>A0ABD2CCK3_VESMC</name>
<evidence type="ECO:0000313" key="1">
    <source>
        <dbReference type="EMBL" id="KAL2742796.1"/>
    </source>
</evidence>
<organism evidence="1 2">
    <name type="scientific">Vespula maculifrons</name>
    <name type="common">Eastern yellow jacket</name>
    <name type="synonym">Wasp</name>
    <dbReference type="NCBI Taxonomy" id="7453"/>
    <lineage>
        <taxon>Eukaryota</taxon>
        <taxon>Metazoa</taxon>
        <taxon>Ecdysozoa</taxon>
        <taxon>Arthropoda</taxon>
        <taxon>Hexapoda</taxon>
        <taxon>Insecta</taxon>
        <taxon>Pterygota</taxon>
        <taxon>Neoptera</taxon>
        <taxon>Endopterygota</taxon>
        <taxon>Hymenoptera</taxon>
        <taxon>Apocrita</taxon>
        <taxon>Aculeata</taxon>
        <taxon>Vespoidea</taxon>
        <taxon>Vespidae</taxon>
        <taxon>Vespinae</taxon>
        <taxon>Vespula</taxon>
    </lineage>
</organism>
<comment type="caution">
    <text evidence="1">The sequence shown here is derived from an EMBL/GenBank/DDBJ whole genome shotgun (WGS) entry which is preliminary data.</text>
</comment>
<protein>
    <submittedName>
        <fullName evidence="1">Uncharacterized protein</fullName>
    </submittedName>
</protein>
<gene>
    <name evidence="1" type="ORF">V1477_008285</name>
</gene>